<reference evidence="10 11" key="1">
    <citation type="submission" date="2022-11" db="UniProtKB">
        <authorList>
            <consortium name="WormBaseParasite"/>
        </authorList>
    </citation>
    <scope>IDENTIFICATION</scope>
</reference>
<dbReference type="GO" id="GO:0015031">
    <property type="term" value="P:protein transport"/>
    <property type="evidence" value="ECO:0007669"/>
    <property type="project" value="UniProtKB-KW"/>
</dbReference>
<feature type="domain" description="C2" evidence="7">
    <location>
        <begin position="1"/>
        <end position="105"/>
    </location>
</feature>
<dbReference type="Pfam" id="PF00168">
    <property type="entry name" value="C2"/>
    <property type="match status" value="1"/>
</dbReference>
<dbReference type="WBParaSite" id="PgB20_g041_t08">
    <property type="protein sequence ID" value="PgB20_g041_t08"/>
    <property type="gene ID" value="PgB20_g041"/>
</dbReference>
<keyword evidence="3" id="KW-0597">Phosphoprotein</keyword>
<keyword evidence="2" id="KW-0813">Transport</keyword>
<dbReference type="InterPro" id="IPR037245">
    <property type="entry name" value="FIP-RBD_C_sf"/>
</dbReference>
<dbReference type="WBParaSite" id="PgB20_g041_t04">
    <property type="protein sequence ID" value="PgB20_g041_t04"/>
    <property type="gene ID" value="PgB20_g041"/>
</dbReference>
<feature type="compositionally biased region" description="Polar residues" evidence="6">
    <location>
        <begin position="274"/>
        <end position="288"/>
    </location>
</feature>
<feature type="domain" description="FIP-RBD" evidence="8">
    <location>
        <begin position="294"/>
        <end position="356"/>
    </location>
</feature>
<keyword evidence="5" id="KW-0653">Protein transport</keyword>
<protein>
    <submittedName>
        <fullName evidence="10 11">FIP-RBD domain-containing protein</fullName>
    </submittedName>
</protein>
<organism evidence="9 12">
    <name type="scientific">Parascaris univalens</name>
    <name type="common">Nematode worm</name>
    <dbReference type="NCBI Taxonomy" id="6257"/>
    <lineage>
        <taxon>Eukaryota</taxon>
        <taxon>Metazoa</taxon>
        <taxon>Ecdysozoa</taxon>
        <taxon>Nematoda</taxon>
        <taxon>Chromadorea</taxon>
        <taxon>Rhabditida</taxon>
        <taxon>Spirurina</taxon>
        <taxon>Ascaridomorpha</taxon>
        <taxon>Ascaridoidea</taxon>
        <taxon>Ascarididae</taxon>
        <taxon>Parascaris</taxon>
    </lineage>
</organism>
<dbReference type="WBParaSite" id="PgB20_g041_t02">
    <property type="protein sequence ID" value="PgB20_g041_t02"/>
    <property type="gene ID" value="PgB20_g041"/>
</dbReference>
<dbReference type="InterPro" id="IPR019018">
    <property type="entry name" value="Rab-bd_FIP-RBD"/>
</dbReference>
<proteinExistence type="predicted"/>
<dbReference type="WBParaSite" id="PgB20_g041_t06">
    <property type="protein sequence ID" value="PgB20_g041_t06"/>
    <property type="gene ID" value="PgB20_g041"/>
</dbReference>
<comment type="subcellular location">
    <subcellularLocation>
        <location evidence="1">Recycling endosome</location>
    </subcellularLocation>
</comment>
<dbReference type="InterPro" id="IPR037789">
    <property type="entry name" value="FIP_classI"/>
</dbReference>
<feature type="region of interest" description="Disordered" evidence="6">
    <location>
        <begin position="274"/>
        <end position="309"/>
    </location>
</feature>
<evidence type="ECO:0000313" key="10">
    <source>
        <dbReference type="WBParaSite" id="PgB20_g041_t02"/>
    </source>
</evidence>
<evidence type="ECO:0000256" key="1">
    <source>
        <dbReference type="ARBA" id="ARBA00004172"/>
    </source>
</evidence>
<evidence type="ECO:0000313" key="12">
    <source>
        <dbReference type="WBParaSite" id="PgB20_g041_t06"/>
    </source>
</evidence>
<sequence>MEPNNLVVTVLSARGLTLKGHNKLDAYVSLSLSGEGSWKSKVQTDIRKTTGDCSWDQRCEFVVYGLDSVMAITVYHKTMLGNSEAIGALEFPLKAQYGKRAPVWLRLHKKGKIVDGSSQQKYRGELQLKFEFSNKLSTSMTSLNTVHGSTAFDALRRKMHLGKKRDRNAEAASIAAFPQHTGRRSPITEGINFSSSRRSLQMNDLNREGLITPPVNAKQPDAALTDRSSPALTSVEPLVEESVHGLCSNAGSSVSMRQSRTPSPVSLWDVDDFSSTVPRPQSTTSSGFGSAKSGLGVNETFNKDSKKPSYEDLEKQIIELRIELTHREAKEKDLNEYIELLLTRIMEQNPELLESVTTEPRHH</sequence>
<dbReference type="InterPro" id="IPR035892">
    <property type="entry name" value="C2_domain_sf"/>
</dbReference>
<dbReference type="GO" id="GO:0055037">
    <property type="term" value="C:recycling endosome"/>
    <property type="evidence" value="ECO:0007669"/>
    <property type="project" value="UniProtKB-SubCell"/>
</dbReference>
<evidence type="ECO:0000313" key="9">
    <source>
        <dbReference type="Proteomes" id="UP000887569"/>
    </source>
</evidence>
<dbReference type="PROSITE" id="PS50004">
    <property type="entry name" value="C2"/>
    <property type="match status" value="1"/>
</dbReference>
<evidence type="ECO:0000313" key="11">
    <source>
        <dbReference type="WBParaSite" id="PgB20_g041_t04"/>
    </source>
</evidence>
<dbReference type="SMART" id="SM00239">
    <property type="entry name" value="C2"/>
    <property type="match status" value="1"/>
</dbReference>
<evidence type="ECO:0000256" key="4">
    <source>
        <dbReference type="ARBA" id="ARBA00022753"/>
    </source>
</evidence>
<keyword evidence="4" id="KW-0967">Endosome</keyword>
<dbReference type="InterPro" id="IPR000008">
    <property type="entry name" value="C2_dom"/>
</dbReference>
<dbReference type="Proteomes" id="UP000887569">
    <property type="component" value="Unplaced"/>
</dbReference>
<dbReference type="GO" id="GO:0045055">
    <property type="term" value="P:regulated exocytosis"/>
    <property type="evidence" value="ECO:0007669"/>
    <property type="project" value="TreeGrafter"/>
</dbReference>
<evidence type="ECO:0000256" key="3">
    <source>
        <dbReference type="ARBA" id="ARBA00022553"/>
    </source>
</evidence>
<dbReference type="GO" id="GO:0031267">
    <property type="term" value="F:small GTPase binding"/>
    <property type="evidence" value="ECO:0007669"/>
    <property type="project" value="InterPro"/>
</dbReference>
<dbReference type="Gene3D" id="1.20.5.2440">
    <property type="match status" value="1"/>
</dbReference>
<dbReference type="SUPFAM" id="SSF144270">
    <property type="entry name" value="Eferin C-derminal domain-like"/>
    <property type="match status" value="1"/>
</dbReference>
<evidence type="ECO:0000259" key="8">
    <source>
        <dbReference type="PROSITE" id="PS51511"/>
    </source>
</evidence>
<name>A0A914ZTD4_PARUN</name>
<evidence type="ECO:0000256" key="5">
    <source>
        <dbReference type="ARBA" id="ARBA00022927"/>
    </source>
</evidence>
<dbReference type="AlphaFoldDB" id="A0A914ZTD4"/>
<keyword evidence="9" id="KW-1185">Reference proteome</keyword>
<accession>A0A914ZTD4</accession>
<dbReference type="Gene3D" id="2.60.40.150">
    <property type="entry name" value="C2 domain"/>
    <property type="match status" value="1"/>
</dbReference>
<evidence type="ECO:0000256" key="6">
    <source>
        <dbReference type="SAM" id="MobiDB-lite"/>
    </source>
</evidence>
<dbReference type="PROSITE" id="PS51511">
    <property type="entry name" value="FIP_RBD"/>
    <property type="match status" value="1"/>
</dbReference>
<dbReference type="PANTHER" id="PTHR15746">
    <property type="entry name" value="RAB11-RELATED"/>
    <property type="match status" value="1"/>
</dbReference>
<evidence type="ECO:0000259" key="7">
    <source>
        <dbReference type="PROSITE" id="PS50004"/>
    </source>
</evidence>
<dbReference type="PANTHER" id="PTHR15746:SF23">
    <property type="entry name" value="RAB11 INTERACTING PROTEIN, ISOFORM A"/>
    <property type="match status" value="1"/>
</dbReference>
<dbReference type="SUPFAM" id="SSF49562">
    <property type="entry name" value="C2 domain (Calcium/lipid-binding domain, CaLB)"/>
    <property type="match status" value="1"/>
</dbReference>
<evidence type="ECO:0000256" key="2">
    <source>
        <dbReference type="ARBA" id="ARBA00022448"/>
    </source>
</evidence>